<dbReference type="EMBL" id="CP033455">
    <property type="protein sequence ID" value="QGR03543.1"/>
    <property type="molecule type" value="Genomic_DNA"/>
</dbReference>
<keyword evidence="2" id="KW-1133">Transmembrane helix</keyword>
<reference evidence="3 4" key="1">
    <citation type="submission" date="2018-10" db="EMBL/GenBank/DDBJ databases">
        <title>Propagation and draft genome sequences of three atypical Erhlichia ruminantium isolates.</title>
        <authorList>
            <person name="Liebenberg J."/>
            <person name="Steyn H."/>
            <person name="Josemans A."/>
            <person name="Zweygarth E."/>
        </authorList>
    </citation>
    <scope>NUCLEOTIDE SEQUENCE [LARGE SCALE GENOMIC DNA]</scope>
    <source>
        <strain evidence="3 4">Omatjenne</strain>
    </source>
</reference>
<feature type="region of interest" description="Disordered" evidence="1">
    <location>
        <begin position="1"/>
        <end position="47"/>
    </location>
</feature>
<feature type="region of interest" description="Disordered" evidence="1">
    <location>
        <begin position="59"/>
        <end position="97"/>
    </location>
</feature>
<feature type="compositionally biased region" description="Basic residues" evidence="1">
    <location>
        <begin position="1"/>
        <end position="20"/>
    </location>
</feature>
<dbReference type="Proteomes" id="UP000422822">
    <property type="component" value="Chromosome"/>
</dbReference>
<feature type="transmembrane region" description="Helical" evidence="2">
    <location>
        <begin position="103"/>
        <end position="121"/>
    </location>
</feature>
<evidence type="ECO:0000256" key="1">
    <source>
        <dbReference type="SAM" id="MobiDB-lite"/>
    </source>
</evidence>
<name>A0AAE6QAY9_EHRRU</name>
<accession>A0AAE6QAY9</accession>
<protein>
    <submittedName>
        <fullName evidence="3">Uncharacterized protein</fullName>
    </submittedName>
</protein>
<keyword evidence="2" id="KW-0472">Membrane</keyword>
<proteinExistence type="predicted"/>
<evidence type="ECO:0000313" key="3">
    <source>
        <dbReference type="EMBL" id="QGR03543.1"/>
    </source>
</evidence>
<dbReference type="RefSeq" id="WP_158406728.1">
    <property type="nucleotide sequence ID" value="NZ_CP033454.1"/>
</dbReference>
<keyword evidence="2" id="KW-0812">Transmembrane</keyword>
<evidence type="ECO:0000313" key="4">
    <source>
        <dbReference type="Proteomes" id="UP000422822"/>
    </source>
</evidence>
<organism evidence="3 4">
    <name type="scientific">Ehrlichia ruminantium</name>
    <name type="common">heartwater rickettsia</name>
    <name type="synonym">Cowdria ruminantium</name>
    <dbReference type="NCBI Taxonomy" id="779"/>
    <lineage>
        <taxon>Bacteria</taxon>
        <taxon>Pseudomonadati</taxon>
        <taxon>Pseudomonadota</taxon>
        <taxon>Alphaproteobacteria</taxon>
        <taxon>Rickettsiales</taxon>
        <taxon>Anaplasmataceae</taxon>
        <taxon>Ehrlichia</taxon>
    </lineage>
</organism>
<sequence length="126" mass="14221">MLSSLKRKPLSRSLSFRHKDHSILQEEEEELRGASGRADPTKPTKGKFAIPQVSITKLTSPKKKSYGTGQPQKPQFHGITNLSYDEGASGRADPTKSGTPSTILYNFFCYVLNLYSLYYFLLLDFR</sequence>
<keyword evidence="4" id="KW-1185">Reference proteome</keyword>
<feature type="compositionally biased region" description="Polar residues" evidence="1">
    <location>
        <begin position="67"/>
        <end position="83"/>
    </location>
</feature>
<gene>
    <name evidence="3" type="ORF">EDL80_03110</name>
</gene>
<dbReference type="AlphaFoldDB" id="A0AAE6QAY9"/>
<evidence type="ECO:0000256" key="2">
    <source>
        <dbReference type="SAM" id="Phobius"/>
    </source>
</evidence>